<comment type="caution">
    <text evidence="10">The sequence shown here is derived from an EMBL/GenBank/DDBJ whole genome shotgun (WGS) entry which is preliminary data.</text>
</comment>
<proteinExistence type="inferred from homology"/>
<dbReference type="PANTHER" id="PTHR30614">
    <property type="entry name" value="MEMBRANE COMPONENT OF AMINO ACID ABC TRANSPORTER"/>
    <property type="match status" value="1"/>
</dbReference>
<dbReference type="GO" id="GO:0022857">
    <property type="term" value="F:transmembrane transporter activity"/>
    <property type="evidence" value="ECO:0007669"/>
    <property type="project" value="InterPro"/>
</dbReference>
<keyword evidence="3" id="KW-1003">Cell membrane</keyword>
<feature type="transmembrane region" description="Helical" evidence="8">
    <location>
        <begin position="86"/>
        <end position="111"/>
    </location>
</feature>
<dbReference type="PROSITE" id="PS50928">
    <property type="entry name" value="ABC_TM1"/>
    <property type="match status" value="1"/>
</dbReference>
<dbReference type="SUPFAM" id="SSF161098">
    <property type="entry name" value="MetI-like"/>
    <property type="match status" value="1"/>
</dbReference>
<feature type="domain" description="ABC transmembrane type-1" evidence="9">
    <location>
        <begin position="21"/>
        <end position="219"/>
    </location>
</feature>
<dbReference type="GO" id="GO:0006865">
    <property type="term" value="P:amino acid transport"/>
    <property type="evidence" value="ECO:0007669"/>
    <property type="project" value="UniProtKB-KW"/>
</dbReference>
<dbReference type="OrthoDB" id="9805999at2"/>
<name>A0A0A3J9I2_9BACL</name>
<feature type="transmembrane region" description="Helical" evidence="8">
    <location>
        <begin position="146"/>
        <end position="167"/>
    </location>
</feature>
<keyword evidence="2 8" id="KW-0813">Transport</keyword>
<evidence type="ECO:0000256" key="2">
    <source>
        <dbReference type="ARBA" id="ARBA00022448"/>
    </source>
</evidence>
<dbReference type="Pfam" id="PF00528">
    <property type="entry name" value="BPD_transp_1"/>
    <property type="match status" value="1"/>
</dbReference>
<feature type="transmembrane region" description="Helical" evidence="8">
    <location>
        <begin position="20"/>
        <end position="45"/>
    </location>
</feature>
<dbReference type="InterPro" id="IPR000515">
    <property type="entry name" value="MetI-like"/>
</dbReference>
<dbReference type="Gene3D" id="1.10.3720.10">
    <property type="entry name" value="MetI-like"/>
    <property type="match status" value="1"/>
</dbReference>
<evidence type="ECO:0000256" key="1">
    <source>
        <dbReference type="ARBA" id="ARBA00004651"/>
    </source>
</evidence>
<gene>
    <name evidence="10" type="ORF">CD30_01135</name>
</gene>
<evidence type="ECO:0000256" key="7">
    <source>
        <dbReference type="ARBA" id="ARBA00023136"/>
    </source>
</evidence>
<dbReference type="EMBL" id="JPVQ01000001">
    <property type="protein sequence ID" value="KGR92445.1"/>
    <property type="molecule type" value="Genomic_DNA"/>
</dbReference>
<protein>
    <submittedName>
        <fullName evidence="10">Amino acid ABC transporter permease</fullName>
    </submittedName>
</protein>
<comment type="subcellular location">
    <subcellularLocation>
        <location evidence="1 8">Cell membrane</location>
        <topology evidence="1 8">Multi-pass membrane protein</topology>
    </subcellularLocation>
</comment>
<accession>A0A0A3J9I2</accession>
<evidence type="ECO:0000256" key="5">
    <source>
        <dbReference type="ARBA" id="ARBA00022970"/>
    </source>
</evidence>
<keyword evidence="4 8" id="KW-0812">Transmembrane</keyword>
<dbReference type="RefSeq" id="WP_036171180.1">
    <property type="nucleotide sequence ID" value="NZ_AVCZ01000001.1"/>
</dbReference>
<evidence type="ECO:0000256" key="8">
    <source>
        <dbReference type="RuleBase" id="RU363032"/>
    </source>
</evidence>
<dbReference type="InterPro" id="IPR035906">
    <property type="entry name" value="MetI-like_sf"/>
</dbReference>
<organism evidence="10 11">
    <name type="scientific">Ureibacillus massiliensis 4400831 = CIP 108448 = CCUG 49529</name>
    <dbReference type="NCBI Taxonomy" id="1211035"/>
    <lineage>
        <taxon>Bacteria</taxon>
        <taxon>Bacillati</taxon>
        <taxon>Bacillota</taxon>
        <taxon>Bacilli</taxon>
        <taxon>Bacillales</taxon>
        <taxon>Caryophanaceae</taxon>
        <taxon>Ureibacillus</taxon>
    </lineage>
</organism>
<dbReference type="CDD" id="cd06261">
    <property type="entry name" value="TM_PBP2"/>
    <property type="match status" value="1"/>
</dbReference>
<sequence length="236" mass="26511">MEKYFDINYLWTALPQLLPYLWITLFVAALAVIFGSLLGLVIAVFKLSKNRFLRFLANSYITIMRCTPSIVLLFLVYYGIPAFADYFFGIYLQDVHTGVFVVITFSLQFAAMMAEVIRSAYLAVDKGQYEAAVSVGLTPFQAMRRILFPQAVVIALPNFGNGLISVLQEGALAYTIGFIDIVGKANLIIANNYNTHALEIYIALAVFYWVLSIAIEKFFTKLEKVFSKGQRSLKTS</sequence>
<reference evidence="10 11" key="1">
    <citation type="submission" date="2014-02" db="EMBL/GenBank/DDBJ databases">
        <title>Draft genome sequence of Lysinibacillus massiliensis CCUG 49529.</title>
        <authorList>
            <person name="Zhang F."/>
            <person name="Wang G."/>
            <person name="Zhang L."/>
        </authorList>
    </citation>
    <scope>NUCLEOTIDE SEQUENCE [LARGE SCALE GENOMIC DNA]</scope>
    <source>
        <strain evidence="10 11">CCUG 49529</strain>
    </source>
</reference>
<dbReference type="Proteomes" id="UP000030595">
    <property type="component" value="Unassembled WGS sequence"/>
</dbReference>
<dbReference type="InterPro" id="IPR010065">
    <property type="entry name" value="AA_ABC_transptr_permease_3TM"/>
</dbReference>
<evidence type="ECO:0000256" key="6">
    <source>
        <dbReference type="ARBA" id="ARBA00022989"/>
    </source>
</evidence>
<evidence type="ECO:0000313" key="10">
    <source>
        <dbReference type="EMBL" id="KGR92445.1"/>
    </source>
</evidence>
<dbReference type="PANTHER" id="PTHR30614:SF0">
    <property type="entry name" value="L-CYSTINE TRANSPORT SYSTEM PERMEASE PROTEIN TCYL"/>
    <property type="match status" value="1"/>
</dbReference>
<feature type="transmembrane region" description="Helical" evidence="8">
    <location>
        <begin position="200"/>
        <end position="219"/>
    </location>
</feature>
<keyword evidence="6 8" id="KW-1133">Transmembrane helix</keyword>
<dbReference type="eggNOG" id="COG0765">
    <property type="taxonomic scope" value="Bacteria"/>
</dbReference>
<dbReference type="GO" id="GO:0043190">
    <property type="term" value="C:ATP-binding cassette (ABC) transporter complex"/>
    <property type="evidence" value="ECO:0007669"/>
    <property type="project" value="InterPro"/>
</dbReference>
<evidence type="ECO:0000256" key="4">
    <source>
        <dbReference type="ARBA" id="ARBA00022692"/>
    </source>
</evidence>
<evidence type="ECO:0000313" key="11">
    <source>
        <dbReference type="Proteomes" id="UP000030595"/>
    </source>
</evidence>
<dbReference type="NCBIfam" id="TIGR01726">
    <property type="entry name" value="HEQRo_perm_3TM"/>
    <property type="match status" value="1"/>
</dbReference>
<evidence type="ECO:0000259" key="9">
    <source>
        <dbReference type="PROSITE" id="PS50928"/>
    </source>
</evidence>
<keyword evidence="5" id="KW-0029">Amino-acid transport</keyword>
<evidence type="ECO:0000256" key="3">
    <source>
        <dbReference type="ARBA" id="ARBA00022475"/>
    </source>
</evidence>
<dbReference type="InterPro" id="IPR043429">
    <property type="entry name" value="ArtM/GltK/GlnP/TcyL/YhdX-like"/>
</dbReference>
<keyword evidence="7 8" id="KW-0472">Membrane</keyword>
<keyword evidence="11" id="KW-1185">Reference proteome</keyword>
<dbReference type="AlphaFoldDB" id="A0A0A3J9I2"/>
<comment type="similarity">
    <text evidence="8">Belongs to the binding-protein-dependent transport system permease family.</text>
</comment>
<feature type="transmembrane region" description="Helical" evidence="8">
    <location>
        <begin position="57"/>
        <end position="80"/>
    </location>
</feature>